<dbReference type="OrthoDB" id="258806at2759"/>
<comment type="similarity">
    <text evidence="1">Belongs to the methyltransferase TRM13 family.</text>
</comment>
<comment type="catalytic activity">
    <reaction evidence="1">
        <text>cytidine(4) in tRNA(Pro) + S-adenosyl-L-methionine = 2'-O-methylcytidine(4) in tRNA(Pro) + S-adenosyl-L-homocysteine + H(+)</text>
        <dbReference type="Rhea" id="RHEA:32767"/>
        <dbReference type="Rhea" id="RHEA-COMP:10397"/>
        <dbReference type="Rhea" id="RHEA-COMP:10398"/>
        <dbReference type="ChEBI" id="CHEBI:15378"/>
        <dbReference type="ChEBI" id="CHEBI:57856"/>
        <dbReference type="ChEBI" id="CHEBI:59789"/>
        <dbReference type="ChEBI" id="CHEBI:74495"/>
        <dbReference type="ChEBI" id="CHEBI:82748"/>
        <dbReference type="EC" id="2.1.1.225"/>
    </reaction>
</comment>
<keyword evidence="4" id="KW-1185">Reference proteome</keyword>
<dbReference type="Pfam" id="PF05206">
    <property type="entry name" value="TRM13"/>
    <property type="match status" value="1"/>
</dbReference>
<keyword evidence="1" id="KW-0819">tRNA processing</keyword>
<gene>
    <name evidence="3" type="primary">TRM13</name>
    <name evidence="3" type="ORF">GWK47_027922</name>
</gene>
<dbReference type="InterPro" id="IPR007871">
    <property type="entry name" value="Methyltransferase_TRM13"/>
</dbReference>
<keyword evidence="1" id="KW-0862">Zinc</keyword>
<comment type="catalytic activity">
    <reaction evidence="1">
        <text>adenosine(4) in tRNA(His) + S-adenosyl-L-methionine = 2'-O-methyladenosine(4) in tRNA(His) + S-adenosyl-L-homocysteine + H(+)</text>
        <dbReference type="Rhea" id="RHEA:43196"/>
        <dbReference type="Rhea" id="RHEA-COMP:10401"/>
        <dbReference type="Rhea" id="RHEA-COMP:10402"/>
        <dbReference type="ChEBI" id="CHEBI:15378"/>
        <dbReference type="ChEBI" id="CHEBI:57856"/>
        <dbReference type="ChEBI" id="CHEBI:59789"/>
        <dbReference type="ChEBI" id="CHEBI:74411"/>
        <dbReference type="ChEBI" id="CHEBI:74477"/>
        <dbReference type="EC" id="2.1.1.225"/>
    </reaction>
</comment>
<reference evidence="3" key="1">
    <citation type="submission" date="2020-07" db="EMBL/GenBank/DDBJ databases">
        <title>The High-quality genome of the commercially important snow crab, Chionoecetes opilio.</title>
        <authorList>
            <person name="Jeong J.-H."/>
            <person name="Ryu S."/>
        </authorList>
    </citation>
    <scope>NUCLEOTIDE SEQUENCE</scope>
    <source>
        <strain evidence="3">MADBK_172401_WGS</strain>
        <tissue evidence="3">Digestive gland</tissue>
    </source>
</reference>
<dbReference type="EC" id="2.1.1.225" evidence="1"/>
<dbReference type="GO" id="GO:0106050">
    <property type="term" value="F:tRNA 2'-O-methyltransferase activity"/>
    <property type="evidence" value="ECO:0007669"/>
    <property type="project" value="UniProtKB-UniRule"/>
</dbReference>
<dbReference type="InterPro" id="IPR039044">
    <property type="entry name" value="Trm13"/>
</dbReference>
<dbReference type="GO" id="GO:0008270">
    <property type="term" value="F:zinc ion binding"/>
    <property type="evidence" value="ECO:0007669"/>
    <property type="project" value="UniProtKB-KW"/>
</dbReference>
<sequence length="242" mass="26334">MGGGIPVIPRLVSSRNQFEADPCRLEHLSLAGVEGLGDYDSIVGLGKHLCGGRLRSGAALPVSAPGTAVRALCWRCAATTAVPGSPTVAGGAQGLGVCPWSFCPDGTDGMGDLQLRDVRRKEETPFRAYKRKGFEASLNKEQHSEFILAYKSSHGEEVTGELSVMAKFDVDCDTDVQMICRYTRLRLSAQHRAEVGRKAKQVLDYGRLQYMEGQGFVCRLVQYVTMDTTPENVALIAQRVPR</sequence>
<comment type="function">
    <text evidence="1">tRNA methylase which 2'-O-methylates cytidine(4) in tRNA(Pro) and tRNA(Gly)(GCC), and adenosine(4) in tRNA(His).</text>
</comment>
<dbReference type="PANTHER" id="PTHR12998:SF0">
    <property type="entry name" value="TRNA:M(4)X MODIFICATION ENZYME TRM13 HOMOLOG"/>
    <property type="match status" value="1"/>
</dbReference>
<comment type="catalytic activity">
    <reaction evidence="1">
        <text>cytidine(4) in tRNA(Gly)(GCC) + S-adenosyl-L-methionine = 2'-O-methylcytidine(4) in tRNA(Gly)(GCC) + S-adenosyl-L-homocysteine + H(+)</text>
        <dbReference type="Rhea" id="RHEA:43192"/>
        <dbReference type="Rhea" id="RHEA-COMP:10399"/>
        <dbReference type="Rhea" id="RHEA-COMP:10400"/>
        <dbReference type="ChEBI" id="CHEBI:15378"/>
        <dbReference type="ChEBI" id="CHEBI:57856"/>
        <dbReference type="ChEBI" id="CHEBI:59789"/>
        <dbReference type="ChEBI" id="CHEBI:74495"/>
        <dbReference type="ChEBI" id="CHEBI:82748"/>
        <dbReference type="EC" id="2.1.1.225"/>
    </reaction>
</comment>
<evidence type="ECO:0000259" key="2">
    <source>
        <dbReference type="Pfam" id="PF05206"/>
    </source>
</evidence>
<protein>
    <recommendedName>
        <fullName evidence="1">tRNA:m(4)X modification enzyme TRM13</fullName>
        <ecNumber evidence="1">2.1.1.225</ecNumber>
    </recommendedName>
</protein>
<feature type="domain" description="Methyltransferase TRM13" evidence="2">
    <location>
        <begin position="184"/>
        <end position="237"/>
    </location>
</feature>
<dbReference type="PANTHER" id="PTHR12998">
    <property type="entry name" value="TRNA:M(4)X MODIFICATION ENZYME TRM13 HOMOLOG"/>
    <property type="match status" value="1"/>
</dbReference>
<keyword evidence="1" id="KW-0479">Metal-binding</keyword>
<dbReference type="EMBL" id="JACEEZ010000020">
    <property type="protein sequence ID" value="KAG0730589.1"/>
    <property type="molecule type" value="Genomic_DNA"/>
</dbReference>
<keyword evidence="1" id="KW-0949">S-adenosyl-L-methionine</keyword>
<dbReference type="GO" id="GO:0030488">
    <property type="term" value="P:tRNA methylation"/>
    <property type="evidence" value="ECO:0007669"/>
    <property type="project" value="InterPro"/>
</dbReference>
<keyword evidence="1" id="KW-0863">Zinc-finger</keyword>
<evidence type="ECO:0000313" key="3">
    <source>
        <dbReference type="EMBL" id="KAG0730589.1"/>
    </source>
</evidence>
<name>A0A8J4YZ01_CHIOP</name>
<organism evidence="3 4">
    <name type="scientific">Chionoecetes opilio</name>
    <name type="common">Atlantic snow crab</name>
    <name type="synonym">Cancer opilio</name>
    <dbReference type="NCBI Taxonomy" id="41210"/>
    <lineage>
        <taxon>Eukaryota</taxon>
        <taxon>Metazoa</taxon>
        <taxon>Ecdysozoa</taxon>
        <taxon>Arthropoda</taxon>
        <taxon>Crustacea</taxon>
        <taxon>Multicrustacea</taxon>
        <taxon>Malacostraca</taxon>
        <taxon>Eumalacostraca</taxon>
        <taxon>Eucarida</taxon>
        <taxon>Decapoda</taxon>
        <taxon>Pleocyemata</taxon>
        <taxon>Brachyura</taxon>
        <taxon>Eubrachyura</taxon>
        <taxon>Majoidea</taxon>
        <taxon>Majidae</taxon>
        <taxon>Chionoecetes</taxon>
    </lineage>
</organism>
<proteinExistence type="inferred from homology"/>
<keyword evidence="1" id="KW-0808">Transferase</keyword>
<accession>A0A8J4YZ01</accession>
<dbReference type="Proteomes" id="UP000770661">
    <property type="component" value="Unassembled WGS sequence"/>
</dbReference>
<evidence type="ECO:0000256" key="1">
    <source>
        <dbReference type="RuleBase" id="RU367103"/>
    </source>
</evidence>
<dbReference type="AlphaFoldDB" id="A0A8J4YZ01"/>
<keyword evidence="1" id="KW-0489">Methyltransferase</keyword>
<evidence type="ECO:0000313" key="4">
    <source>
        <dbReference type="Proteomes" id="UP000770661"/>
    </source>
</evidence>
<comment type="caution">
    <text evidence="3">The sequence shown here is derived from an EMBL/GenBank/DDBJ whole genome shotgun (WGS) entry which is preliminary data.</text>
</comment>